<dbReference type="KEGG" id="cfh:C1707_09715"/>
<reference evidence="3 4" key="1">
    <citation type="submission" date="2017-12" db="EMBL/GenBank/DDBJ databases">
        <title>The genome sequence of Caulobacter flavus CGMCC1 15093.</title>
        <authorList>
            <person name="Gao J."/>
            <person name="Mao X."/>
            <person name="Sun J."/>
        </authorList>
    </citation>
    <scope>NUCLEOTIDE SEQUENCE [LARGE SCALE GENOMIC DNA]</scope>
    <source>
        <strain evidence="3 4">CGMCC1 15093</strain>
    </source>
</reference>
<dbReference type="Gene3D" id="3.30.460.10">
    <property type="entry name" value="Beta Polymerase, domain 2"/>
    <property type="match status" value="1"/>
</dbReference>
<dbReference type="InterPro" id="IPR043519">
    <property type="entry name" value="NT_sf"/>
</dbReference>
<dbReference type="Proteomes" id="UP000281192">
    <property type="component" value="Chromosome"/>
</dbReference>
<protein>
    <recommendedName>
        <fullName evidence="1">RelA/SpoT domain-containing protein</fullName>
    </recommendedName>
</protein>
<evidence type="ECO:0000313" key="5">
    <source>
        <dbReference type="Proteomes" id="UP000281192"/>
    </source>
</evidence>
<gene>
    <name evidence="2" type="ORF">C1707_09715</name>
    <name evidence="3" type="ORF">CFHF_15400</name>
</gene>
<accession>A0A2N5CS70</accession>
<evidence type="ECO:0000313" key="4">
    <source>
        <dbReference type="Proteomes" id="UP000234483"/>
    </source>
</evidence>
<dbReference type="Proteomes" id="UP000234483">
    <property type="component" value="Unassembled WGS sequence"/>
</dbReference>
<proteinExistence type="predicted"/>
<feature type="domain" description="RelA/SpoT" evidence="1">
    <location>
        <begin position="41"/>
        <end position="165"/>
    </location>
</feature>
<evidence type="ECO:0000313" key="3">
    <source>
        <dbReference type="EMBL" id="PLR12815.1"/>
    </source>
</evidence>
<dbReference type="GO" id="GO:0015969">
    <property type="term" value="P:guanosine tetraphosphate metabolic process"/>
    <property type="evidence" value="ECO:0007669"/>
    <property type="project" value="InterPro"/>
</dbReference>
<evidence type="ECO:0000259" key="1">
    <source>
        <dbReference type="SMART" id="SM00954"/>
    </source>
</evidence>
<keyword evidence="5" id="KW-1185">Reference proteome</keyword>
<dbReference type="SUPFAM" id="SSF81301">
    <property type="entry name" value="Nucleotidyltransferase"/>
    <property type="match status" value="1"/>
</dbReference>
<name>A0A2N5CS70_9CAUL</name>
<evidence type="ECO:0000313" key="2">
    <source>
        <dbReference type="EMBL" id="AYV46518.1"/>
    </source>
</evidence>
<dbReference type="AlphaFoldDB" id="A0A2N5CS70"/>
<dbReference type="InterPro" id="IPR007685">
    <property type="entry name" value="RelA_SpoT"/>
</dbReference>
<organism evidence="3 4">
    <name type="scientific">Caulobacter flavus</name>
    <dbReference type="NCBI Taxonomy" id="1679497"/>
    <lineage>
        <taxon>Bacteria</taxon>
        <taxon>Pseudomonadati</taxon>
        <taxon>Pseudomonadota</taxon>
        <taxon>Alphaproteobacteria</taxon>
        <taxon>Caulobacterales</taxon>
        <taxon>Caulobacteraceae</taxon>
        <taxon>Caulobacter</taxon>
    </lineage>
</organism>
<dbReference type="RefSeq" id="WP_101713878.1">
    <property type="nucleotide sequence ID" value="NZ_CP026100.1"/>
</dbReference>
<reference evidence="2 5" key="2">
    <citation type="submission" date="2018-01" db="EMBL/GenBank/DDBJ databases">
        <title>Complete genome sequence of Caulobacter flavus RHGG3.</title>
        <authorList>
            <person name="Yang E."/>
        </authorList>
    </citation>
    <scope>NUCLEOTIDE SEQUENCE [LARGE SCALE GENOMIC DNA]</scope>
    <source>
        <strain evidence="2 5">RHGG3</strain>
    </source>
</reference>
<dbReference type="EMBL" id="PJRQ01000030">
    <property type="protein sequence ID" value="PLR12815.1"/>
    <property type="molecule type" value="Genomic_DNA"/>
</dbReference>
<dbReference type="Pfam" id="PF04607">
    <property type="entry name" value="RelA_SpoT"/>
    <property type="match status" value="1"/>
</dbReference>
<dbReference type="OrthoDB" id="9789634at2"/>
<sequence length="324" mass="36359">MKVQASIRALYDQQRPVAEVLRAQVDRTLEASKPRRWHFESRIKEIKSFTIKVETGRVKSPEALEDFLACTIVVPNSASIDDAIRWIEQHFEIRYRRPPVASKTSKNADSFPFDDLRLYCARGNDGSRPPEPIDNVIFEVQVKTFLQHAWGIATHDLSYKTEDVRWGKDRIVSHLKAAIEFAELSLQQAEALSHSPSLQLEHKPTTTTAAIIDICRAMWRSDELPENLRGLAETVRGILKDAELTVEDLRACLEAAKAGSGSLPTNLSPYGVILQALIRSHETQIDAMLRNGRTRAQILVTPEVDLPATFLPSAYANRVVIVSA</sequence>
<dbReference type="SMART" id="SM00954">
    <property type="entry name" value="RelA_SpoT"/>
    <property type="match status" value="1"/>
</dbReference>
<dbReference type="EMBL" id="CP026100">
    <property type="protein sequence ID" value="AYV46518.1"/>
    <property type="molecule type" value="Genomic_DNA"/>
</dbReference>